<keyword evidence="2 3" id="KW-0472">Membrane</keyword>
<dbReference type="InterPro" id="IPR050768">
    <property type="entry name" value="UPF0353/GerABKA_families"/>
</dbReference>
<dbReference type="Proteomes" id="UP000198972">
    <property type="component" value="Unassembled WGS sequence"/>
</dbReference>
<dbReference type="PIRSF" id="PIRSF005690">
    <property type="entry name" value="GerBA"/>
    <property type="match status" value="1"/>
</dbReference>
<dbReference type="Pfam" id="PF03323">
    <property type="entry name" value="GerA"/>
    <property type="match status" value="1"/>
</dbReference>
<keyword evidence="5" id="KW-1185">Reference proteome</keyword>
<name>A0A1G7N958_9BACL</name>
<dbReference type="RefSeq" id="WP_091231366.1">
    <property type="nucleotide sequence ID" value="NZ_FNBG01000015.1"/>
</dbReference>
<feature type="transmembrane region" description="Helical" evidence="3">
    <location>
        <begin position="469"/>
        <end position="486"/>
    </location>
</feature>
<keyword evidence="3" id="KW-1133">Transmembrane helix</keyword>
<dbReference type="InterPro" id="IPR004995">
    <property type="entry name" value="Spore_Ger"/>
</dbReference>
<evidence type="ECO:0000313" key="5">
    <source>
        <dbReference type="Proteomes" id="UP000198972"/>
    </source>
</evidence>
<comment type="similarity">
    <text evidence="1">Belongs to the GerABKA family.</text>
</comment>
<feature type="transmembrane region" description="Helical" evidence="3">
    <location>
        <begin position="402"/>
        <end position="420"/>
    </location>
</feature>
<evidence type="ECO:0000313" key="4">
    <source>
        <dbReference type="EMBL" id="SDF70615.1"/>
    </source>
</evidence>
<feature type="transmembrane region" description="Helical" evidence="3">
    <location>
        <begin position="311"/>
        <end position="331"/>
    </location>
</feature>
<accession>A0A1G7N958</accession>
<dbReference type="PANTHER" id="PTHR22550">
    <property type="entry name" value="SPORE GERMINATION PROTEIN"/>
    <property type="match status" value="1"/>
</dbReference>
<dbReference type="PANTHER" id="PTHR22550:SF5">
    <property type="entry name" value="LEUCINE ZIPPER PROTEIN 4"/>
    <property type="match status" value="1"/>
</dbReference>
<evidence type="ECO:0000256" key="2">
    <source>
        <dbReference type="ARBA" id="ARBA00023136"/>
    </source>
</evidence>
<protein>
    <submittedName>
        <fullName evidence="4">Spore germination protein KA</fullName>
    </submittedName>
</protein>
<dbReference type="GO" id="GO:0016020">
    <property type="term" value="C:membrane"/>
    <property type="evidence" value="ECO:0007669"/>
    <property type="project" value="InterPro"/>
</dbReference>
<reference evidence="4 5" key="1">
    <citation type="submission" date="2016-10" db="EMBL/GenBank/DDBJ databases">
        <authorList>
            <person name="de Groot N.N."/>
        </authorList>
    </citation>
    <scope>NUCLEOTIDE SEQUENCE [LARGE SCALE GENOMIC DNA]</scope>
    <source>
        <strain evidence="4 5">DSM 28129</strain>
    </source>
</reference>
<evidence type="ECO:0000256" key="1">
    <source>
        <dbReference type="ARBA" id="ARBA00005278"/>
    </source>
</evidence>
<keyword evidence="3" id="KW-0812">Transmembrane</keyword>
<dbReference type="GO" id="GO:0009847">
    <property type="term" value="P:spore germination"/>
    <property type="evidence" value="ECO:0007669"/>
    <property type="project" value="InterPro"/>
</dbReference>
<dbReference type="AlphaFoldDB" id="A0A1G7N958"/>
<feature type="transmembrane region" description="Helical" evidence="3">
    <location>
        <begin position="432"/>
        <end position="457"/>
    </location>
</feature>
<sequence>MKRRKHLSQRLTQKLEGIDPISDTPLSDSLDRNEEAIRQAFVNCTDLITRKFYIYRSVPCLAVYLDVLVDHALWDDGLLTPLMSFEDNETDSSEQLIERLKGHLPSVVIPETTRSLKDAVQRIVKGEVVLFIDTSIEALSFKIKDNLQRQLDEPSTEAVIRGPRIGFIEKLSVNMALIRHNIRSPKLKMENVVLGSTTQTETAIVYIEGLASQNVVDEVKQRLAKIDMDSVLGSGYIEELISDHPKSPFPVIQSTQRPDAVSASLIEGKVAVLVNGSPLALVLPVTFWFAFQTVEDYYINFLFGSMLRMLRYFFAFLALSLPSLFVAITTYHSEMIPTSLTISLAAAREVVPFPALLESIIMEITFEALREAGVRLPRPVGQTISIVGALVIGQAAVQAGIISAPLIIVVSLTGIASFLIPNPNMSQAISILRFPLLLCAGTFGLYGVSAGLMAILIHLSNLKSYGLPYLTPVSPLKLTGLLDVFFRAPWNAMYKRQQRVKDEMELENK</sequence>
<dbReference type="STRING" id="670482.SAMN04488542_11570"/>
<dbReference type="OrthoDB" id="1726708at2"/>
<gene>
    <name evidence="4" type="ORF">SAMN04488542_11570</name>
</gene>
<organism evidence="4 5">
    <name type="scientific">Fontibacillus panacisegetis</name>
    <dbReference type="NCBI Taxonomy" id="670482"/>
    <lineage>
        <taxon>Bacteria</taxon>
        <taxon>Bacillati</taxon>
        <taxon>Bacillota</taxon>
        <taxon>Bacilli</taxon>
        <taxon>Bacillales</taxon>
        <taxon>Paenibacillaceae</taxon>
        <taxon>Fontibacillus</taxon>
    </lineage>
</organism>
<feature type="transmembrane region" description="Helical" evidence="3">
    <location>
        <begin position="270"/>
        <end position="291"/>
    </location>
</feature>
<dbReference type="EMBL" id="FNBG01000015">
    <property type="protein sequence ID" value="SDF70615.1"/>
    <property type="molecule type" value="Genomic_DNA"/>
</dbReference>
<evidence type="ECO:0000256" key="3">
    <source>
        <dbReference type="SAM" id="Phobius"/>
    </source>
</evidence>
<proteinExistence type="inferred from homology"/>